<sequence length="224" mass="25233">MAIDLTVLRTELRIHLGYESDGTDDLSDVNADLLLNRAFWEILNKFNFREEECSIEFTVADGEDFISLPTLFESMRKLAILNADTNVWTPLTRITIDEFERVANDDTSAKGAPERYFREGIGIRLLSSAGGAPDATYTLRIKYRVTLADLATGNTTLVIPDVWHELVLFGGWWRGLARLRDFEGAREIKNQQISLINSTVPVEAKEEVDSPLAGVEIPEELTRI</sequence>
<comment type="caution">
    <text evidence="1">The sequence shown here is derived from an EMBL/GenBank/DDBJ whole genome shotgun (WGS) entry which is preliminary data.</text>
</comment>
<gene>
    <name evidence="1" type="ORF">LCGC14_2591160</name>
</gene>
<dbReference type="AlphaFoldDB" id="A0A0F9ABW2"/>
<protein>
    <submittedName>
        <fullName evidence="1">Uncharacterized protein</fullName>
    </submittedName>
</protein>
<proteinExistence type="predicted"/>
<accession>A0A0F9ABW2</accession>
<dbReference type="InterPro" id="IPR056209">
    <property type="entry name" value="SU10_adaptor"/>
</dbReference>
<dbReference type="Pfam" id="PF24175">
    <property type="entry name" value="SU10_adaptor"/>
    <property type="match status" value="1"/>
</dbReference>
<organism evidence="1">
    <name type="scientific">marine sediment metagenome</name>
    <dbReference type="NCBI Taxonomy" id="412755"/>
    <lineage>
        <taxon>unclassified sequences</taxon>
        <taxon>metagenomes</taxon>
        <taxon>ecological metagenomes</taxon>
    </lineage>
</organism>
<name>A0A0F9ABW2_9ZZZZ</name>
<dbReference type="EMBL" id="LAZR01043500">
    <property type="protein sequence ID" value="KKL06925.1"/>
    <property type="molecule type" value="Genomic_DNA"/>
</dbReference>
<evidence type="ECO:0000313" key="1">
    <source>
        <dbReference type="EMBL" id="KKL06925.1"/>
    </source>
</evidence>
<reference evidence="1" key="1">
    <citation type="journal article" date="2015" name="Nature">
        <title>Complex archaea that bridge the gap between prokaryotes and eukaryotes.</title>
        <authorList>
            <person name="Spang A."/>
            <person name="Saw J.H."/>
            <person name="Jorgensen S.L."/>
            <person name="Zaremba-Niedzwiedzka K."/>
            <person name="Martijn J."/>
            <person name="Lind A.E."/>
            <person name="van Eijk R."/>
            <person name="Schleper C."/>
            <person name="Guy L."/>
            <person name="Ettema T.J."/>
        </authorList>
    </citation>
    <scope>NUCLEOTIDE SEQUENCE</scope>
</reference>